<dbReference type="Gene3D" id="3.40.30.10">
    <property type="entry name" value="Glutaredoxin"/>
    <property type="match status" value="1"/>
</dbReference>
<dbReference type="AlphaFoldDB" id="A0A8W8L7A6"/>
<accession>A0A8W8L7A6</accession>
<dbReference type="PANTHER" id="PTHR28630:SF3">
    <property type="entry name" value="PEROXIREDOXIN-LIKE 2C"/>
    <property type="match status" value="1"/>
</dbReference>
<dbReference type="OrthoDB" id="40334at2759"/>
<reference evidence="1" key="1">
    <citation type="submission" date="2022-08" db="UniProtKB">
        <authorList>
            <consortium name="EnsemblMetazoa"/>
        </authorList>
    </citation>
    <scope>IDENTIFICATION</scope>
    <source>
        <strain evidence="1">05x7-T-G4-1.051#20</strain>
    </source>
</reference>
<name>A0A8W8L7A6_MAGGI</name>
<evidence type="ECO:0000313" key="2">
    <source>
        <dbReference type="Proteomes" id="UP000005408"/>
    </source>
</evidence>
<dbReference type="Pfam" id="PF13911">
    <property type="entry name" value="AhpC-TSA_2"/>
    <property type="match status" value="1"/>
</dbReference>
<keyword evidence="2" id="KW-1185">Reference proteome</keyword>
<sequence length="161" mass="18344">MQALSPLADKLKEHHTRLVFIGSSTVDQMEEFMRSPTVLMSGELYSDPTTSLYKSFHMKRGRFRSLVMPIWNSVSRYGWSGAVEGVKLGLETSHLAGDSWIQGGTILLDQDGTILYQHQEEHPADWPDMTEVLRMVGFTEVPVDYDRAVSEWMHARQNAQK</sequence>
<evidence type="ECO:0008006" key="3">
    <source>
        <dbReference type="Google" id="ProtNLM"/>
    </source>
</evidence>
<dbReference type="SUPFAM" id="SSF52833">
    <property type="entry name" value="Thioredoxin-like"/>
    <property type="match status" value="1"/>
</dbReference>
<dbReference type="InterPro" id="IPR032801">
    <property type="entry name" value="PXL2A/B/C"/>
</dbReference>
<dbReference type="PANTHER" id="PTHR28630">
    <property type="match status" value="1"/>
</dbReference>
<protein>
    <recommendedName>
        <fullName evidence="3">Prostamide/prostaglandin F synthase</fullName>
    </recommendedName>
</protein>
<evidence type="ECO:0000313" key="1">
    <source>
        <dbReference type="EnsemblMetazoa" id="G26716.1:cds"/>
    </source>
</evidence>
<dbReference type="EnsemblMetazoa" id="G26716.1">
    <property type="protein sequence ID" value="G26716.1:cds"/>
    <property type="gene ID" value="G26716"/>
</dbReference>
<dbReference type="Proteomes" id="UP000005408">
    <property type="component" value="Unassembled WGS sequence"/>
</dbReference>
<proteinExistence type="predicted"/>
<dbReference type="InterPro" id="IPR036249">
    <property type="entry name" value="Thioredoxin-like_sf"/>
</dbReference>
<organism evidence="1 2">
    <name type="scientific">Magallana gigas</name>
    <name type="common">Pacific oyster</name>
    <name type="synonym">Crassostrea gigas</name>
    <dbReference type="NCBI Taxonomy" id="29159"/>
    <lineage>
        <taxon>Eukaryota</taxon>
        <taxon>Metazoa</taxon>
        <taxon>Spiralia</taxon>
        <taxon>Lophotrochozoa</taxon>
        <taxon>Mollusca</taxon>
        <taxon>Bivalvia</taxon>
        <taxon>Autobranchia</taxon>
        <taxon>Pteriomorphia</taxon>
        <taxon>Ostreida</taxon>
        <taxon>Ostreoidea</taxon>
        <taxon>Ostreidae</taxon>
        <taxon>Magallana</taxon>
    </lineage>
</organism>